<dbReference type="PANTHER" id="PTHR11820:SF114">
    <property type="entry name" value="4-HYDROXYPHENYLACETATE CATABOLISM PROTEIN"/>
    <property type="match status" value="1"/>
</dbReference>
<accession>A0ABU3PAJ1</accession>
<dbReference type="InterPro" id="IPR036663">
    <property type="entry name" value="Fumarylacetoacetase_C_sf"/>
</dbReference>
<protein>
    <submittedName>
        <fullName evidence="3">Fumarylacetoacetate hydrolase family protein</fullName>
    </submittedName>
</protein>
<dbReference type="Proteomes" id="UP001246372">
    <property type="component" value="Unassembled WGS sequence"/>
</dbReference>
<keyword evidence="1" id="KW-0479">Metal-binding</keyword>
<dbReference type="PANTHER" id="PTHR11820">
    <property type="entry name" value="ACYLPYRUVASE"/>
    <property type="match status" value="1"/>
</dbReference>
<sequence length="240" mass="25643">MIPLPSSWATLVDEADERDAASDKFAGWPLPPGHVYGTLLNRQADVARLQQLAGGGWKDSVYKAAPQAPVLYLKTPNTYAEDGARVALDGLEAVELGACLGLVFARRACRVSRAEALSCLAGYVLMLDLAEPHLQVHRPAVRQRCRDGFCVMGPQLLVEAPALLQLEINGTPVQQLAPLQGLVRDAAQLIADVSAFMTLEPGDVLHLGAPLDAPRGRAGDRVRLSAGAAQLTLQLAEEWA</sequence>
<keyword evidence="3" id="KW-0378">Hydrolase</keyword>
<evidence type="ECO:0000313" key="4">
    <source>
        <dbReference type="Proteomes" id="UP001246372"/>
    </source>
</evidence>
<dbReference type="GO" id="GO:0016787">
    <property type="term" value="F:hydrolase activity"/>
    <property type="evidence" value="ECO:0007669"/>
    <property type="project" value="UniProtKB-KW"/>
</dbReference>
<evidence type="ECO:0000259" key="2">
    <source>
        <dbReference type="Pfam" id="PF01557"/>
    </source>
</evidence>
<evidence type="ECO:0000256" key="1">
    <source>
        <dbReference type="ARBA" id="ARBA00022723"/>
    </source>
</evidence>
<reference evidence="3" key="1">
    <citation type="submission" date="2023-09" db="EMBL/GenBank/DDBJ databases">
        <title>Paucibacter sp. APW11 Genome sequencing and assembly.</title>
        <authorList>
            <person name="Kim I."/>
        </authorList>
    </citation>
    <scope>NUCLEOTIDE SEQUENCE</scope>
    <source>
        <strain evidence="3">APW11</strain>
    </source>
</reference>
<dbReference type="SUPFAM" id="SSF56529">
    <property type="entry name" value="FAH"/>
    <property type="match status" value="1"/>
</dbReference>
<dbReference type="InterPro" id="IPR011234">
    <property type="entry name" value="Fumarylacetoacetase-like_C"/>
</dbReference>
<comment type="caution">
    <text evidence="3">The sequence shown here is derived from an EMBL/GenBank/DDBJ whole genome shotgun (WGS) entry which is preliminary data.</text>
</comment>
<proteinExistence type="predicted"/>
<organism evidence="3 4">
    <name type="scientific">Roseateles aquae</name>
    <dbReference type="NCBI Taxonomy" id="3077235"/>
    <lineage>
        <taxon>Bacteria</taxon>
        <taxon>Pseudomonadati</taxon>
        <taxon>Pseudomonadota</taxon>
        <taxon>Betaproteobacteria</taxon>
        <taxon>Burkholderiales</taxon>
        <taxon>Sphaerotilaceae</taxon>
        <taxon>Roseateles</taxon>
    </lineage>
</organism>
<dbReference type="EMBL" id="JAVXZY010000003">
    <property type="protein sequence ID" value="MDT8999588.1"/>
    <property type="molecule type" value="Genomic_DNA"/>
</dbReference>
<dbReference type="Gene3D" id="3.90.850.10">
    <property type="entry name" value="Fumarylacetoacetase-like, C-terminal domain"/>
    <property type="match status" value="1"/>
</dbReference>
<dbReference type="RefSeq" id="WP_315650148.1">
    <property type="nucleotide sequence ID" value="NZ_JAVXZY010000003.1"/>
</dbReference>
<evidence type="ECO:0000313" key="3">
    <source>
        <dbReference type="EMBL" id="MDT8999588.1"/>
    </source>
</evidence>
<gene>
    <name evidence="3" type="ORF">RQP53_09955</name>
</gene>
<keyword evidence="4" id="KW-1185">Reference proteome</keyword>
<name>A0ABU3PAJ1_9BURK</name>
<feature type="domain" description="Fumarylacetoacetase-like C-terminal" evidence="2">
    <location>
        <begin position="36"/>
        <end position="226"/>
    </location>
</feature>
<dbReference type="Pfam" id="PF01557">
    <property type="entry name" value="FAA_hydrolase"/>
    <property type="match status" value="1"/>
</dbReference>